<evidence type="ECO:0000256" key="2">
    <source>
        <dbReference type="SAM" id="Phobius"/>
    </source>
</evidence>
<organism evidence="3 4">
    <name type="scientific">Fodinibius salinus</name>
    <dbReference type="NCBI Taxonomy" id="860790"/>
    <lineage>
        <taxon>Bacteria</taxon>
        <taxon>Pseudomonadati</taxon>
        <taxon>Balneolota</taxon>
        <taxon>Balneolia</taxon>
        <taxon>Balneolales</taxon>
        <taxon>Balneolaceae</taxon>
        <taxon>Fodinibius</taxon>
    </lineage>
</organism>
<keyword evidence="4" id="KW-1185">Reference proteome</keyword>
<dbReference type="RefSeq" id="WP_148898097.1">
    <property type="nucleotide sequence ID" value="NZ_VNHY01000001.1"/>
</dbReference>
<dbReference type="EMBL" id="VNHY01000001">
    <property type="protein sequence ID" value="TYP95429.1"/>
    <property type="molecule type" value="Genomic_DNA"/>
</dbReference>
<dbReference type="OrthoDB" id="2221733at2"/>
<evidence type="ECO:0000256" key="1">
    <source>
        <dbReference type="SAM" id="MobiDB-lite"/>
    </source>
</evidence>
<reference evidence="3 4" key="1">
    <citation type="submission" date="2019-07" db="EMBL/GenBank/DDBJ databases">
        <title>Genomic Encyclopedia of Archaeal and Bacterial Type Strains, Phase II (KMG-II): from individual species to whole genera.</title>
        <authorList>
            <person name="Goeker M."/>
        </authorList>
    </citation>
    <scope>NUCLEOTIDE SEQUENCE [LARGE SCALE GENOMIC DNA]</scope>
    <source>
        <strain evidence="3 4">DSM 21935</strain>
    </source>
</reference>
<accession>A0A5D3YQS2</accession>
<dbReference type="AlphaFoldDB" id="A0A5D3YQS2"/>
<dbReference type="Proteomes" id="UP000324595">
    <property type="component" value="Unassembled WGS sequence"/>
</dbReference>
<evidence type="ECO:0000313" key="4">
    <source>
        <dbReference type="Proteomes" id="UP000324595"/>
    </source>
</evidence>
<comment type="caution">
    <text evidence="3">The sequence shown here is derived from an EMBL/GenBank/DDBJ whole genome shotgun (WGS) entry which is preliminary data.</text>
</comment>
<evidence type="ECO:0000313" key="3">
    <source>
        <dbReference type="EMBL" id="TYP95429.1"/>
    </source>
</evidence>
<feature type="compositionally biased region" description="Basic and acidic residues" evidence="1">
    <location>
        <begin position="214"/>
        <end position="227"/>
    </location>
</feature>
<sequence>MEIKEIIEFLNQNNGFFLVLLTAVYVIATIITVRKMSRANDLTQKNIEVFTELEKDKNRPSLIFTIAPAKSIIFEAKIKNIGASTAHNISINTSTEVKIFSSDKNIKFIQEGIPSLPPGAELSTIVGSFDELKDNFEDSSVSGSVKYERLDGKVYKEEFNIDLSVYEGLQSIREKSIHDVAKELKKIRKQLRHVITGFKKPLIRTINEETYREEQKKQHQKAEEKLKQMVQNQESDQDQEE</sequence>
<feature type="transmembrane region" description="Helical" evidence="2">
    <location>
        <begin position="15"/>
        <end position="33"/>
    </location>
</feature>
<feature type="region of interest" description="Disordered" evidence="1">
    <location>
        <begin position="214"/>
        <end position="241"/>
    </location>
</feature>
<keyword evidence="2" id="KW-1133">Transmembrane helix</keyword>
<keyword evidence="2" id="KW-0472">Membrane</keyword>
<gene>
    <name evidence="3" type="ORF">LX73_0732</name>
</gene>
<name>A0A5D3YQS2_9BACT</name>
<keyword evidence="2" id="KW-0812">Transmembrane</keyword>
<proteinExistence type="predicted"/>
<protein>
    <submittedName>
        <fullName evidence="3">Uncharacterized protein</fullName>
    </submittedName>
</protein>